<feature type="domain" description="PAC" evidence="2">
    <location>
        <begin position="87"/>
        <end position="139"/>
    </location>
</feature>
<dbReference type="Gene3D" id="3.30.450.20">
    <property type="entry name" value="PAS domain"/>
    <property type="match status" value="2"/>
</dbReference>
<dbReference type="InterPro" id="IPR001610">
    <property type="entry name" value="PAC"/>
</dbReference>
<dbReference type="InterPro" id="IPR035965">
    <property type="entry name" value="PAS-like_dom_sf"/>
</dbReference>
<feature type="domain" description="PAS" evidence="1">
    <location>
        <begin position="140"/>
        <end position="213"/>
    </location>
</feature>
<dbReference type="PANTHER" id="PTHR44757:SF2">
    <property type="entry name" value="BIOFILM ARCHITECTURE MAINTENANCE PROTEIN MBAA"/>
    <property type="match status" value="1"/>
</dbReference>
<dbReference type="Pfam" id="PF13426">
    <property type="entry name" value="PAS_9"/>
    <property type="match status" value="2"/>
</dbReference>
<dbReference type="SMART" id="SM00086">
    <property type="entry name" value="PAC"/>
    <property type="match status" value="1"/>
</dbReference>
<dbReference type="InterPro" id="IPR000700">
    <property type="entry name" value="PAS-assoc_C"/>
</dbReference>
<name>A0A7V8JUQ5_9BURK</name>
<proteinExistence type="predicted"/>
<dbReference type="InterPro" id="IPR000014">
    <property type="entry name" value="PAS"/>
</dbReference>
<gene>
    <name evidence="3" type="ORF">GAK35_01911</name>
</gene>
<protein>
    <recommendedName>
        <fullName evidence="5">PAS domain S-box protein</fullName>
    </recommendedName>
</protein>
<dbReference type="NCBIfam" id="TIGR00229">
    <property type="entry name" value="sensory_box"/>
    <property type="match status" value="2"/>
</dbReference>
<evidence type="ECO:0000313" key="4">
    <source>
        <dbReference type="Proteomes" id="UP000462435"/>
    </source>
</evidence>
<evidence type="ECO:0008006" key="5">
    <source>
        <dbReference type="Google" id="ProtNLM"/>
    </source>
</evidence>
<dbReference type="Proteomes" id="UP000462435">
    <property type="component" value="Unassembled WGS sequence"/>
</dbReference>
<dbReference type="PANTHER" id="PTHR44757">
    <property type="entry name" value="DIGUANYLATE CYCLASE DGCP"/>
    <property type="match status" value="1"/>
</dbReference>
<dbReference type="InterPro" id="IPR052155">
    <property type="entry name" value="Biofilm_reg_signaling"/>
</dbReference>
<sequence length="219" mass="24900">MAQQDDLTDFSSENAYRLLVQGVTDYAIYLLRPDGVVANWNAGAQRFKGYSAVEIVGKHFSTFYAAGDRAEGLPQRGLDTALREGRFEGEGWRIRKNGSRFWAHVVIDPIYQENGELLGYAKITRDCTEQRRLQMEQQETERRFRLLVEGVTDYAIYMLNPDGSVANWNAGAQRAKGYIEGEVVGRHFSMFYTERDRIAGLPQRGLDTALREGRFEAQG</sequence>
<dbReference type="AlphaFoldDB" id="A0A7V8JUQ5"/>
<evidence type="ECO:0000259" key="1">
    <source>
        <dbReference type="PROSITE" id="PS50112"/>
    </source>
</evidence>
<reference evidence="4" key="1">
    <citation type="journal article" date="2020" name="MBio">
        <title>Horizontal gene transfer to a defensive symbiont with a reduced genome amongst a multipartite beetle microbiome.</title>
        <authorList>
            <person name="Waterworth S.C."/>
            <person name="Florez L.V."/>
            <person name="Rees E.R."/>
            <person name="Hertweck C."/>
            <person name="Kaltenpoth M."/>
            <person name="Kwan J.C."/>
        </authorList>
    </citation>
    <scope>NUCLEOTIDE SEQUENCE [LARGE SCALE GENOMIC DNA]</scope>
</reference>
<dbReference type="SUPFAM" id="SSF55785">
    <property type="entry name" value="PYP-like sensor domain (PAS domain)"/>
    <property type="match status" value="2"/>
</dbReference>
<dbReference type="EMBL" id="WNDX01000048">
    <property type="protein sequence ID" value="KAF1044123.1"/>
    <property type="molecule type" value="Genomic_DNA"/>
</dbReference>
<dbReference type="CDD" id="cd00130">
    <property type="entry name" value="PAS"/>
    <property type="match status" value="1"/>
</dbReference>
<accession>A0A7V8JUQ5</accession>
<dbReference type="PROSITE" id="PS50112">
    <property type="entry name" value="PAS"/>
    <property type="match status" value="2"/>
</dbReference>
<comment type="caution">
    <text evidence="3">The sequence shown here is derived from an EMBL/GenBank/DDBJ whole genome shotgun (WGS) entry which is preliminary data.</text>
</comment>
<feature type="domain" description="PAS" evidence="1">
    <location>
        <begin position="12"/>
        <end position="85"/>
    </location>
</feature>
<dbReference type="SMART" id="SM00091">
    <property type="entry name" value="PAS"/>
    <property type="match status" value="2"/>
</dbReference>
<organism evidence="3 4">
    <name type="scientific">Herbaspirillum frisingense</name>
    <dbReference type="NCBI Taxonomy" id="92645"/>
    <lineage>
        <taxon>Bacteria</taxon>
        <taxon>Pseudomonadati</taxon>
        <taxon>Pseudomonadota</taxon>
        <taxon>Betaproteobacteria</taxon>
        <taxon>Burkholderiales</taxon>
        <taxon>Oxalobacteraceae</taxon>
        <taxon>Herbaspirillum</taxon>
    </lineage>
</organism>
<dbReference type="PROSITE" id="PS50113">
    <property type="entry name" value="PAC"/>
    <property type="match status" value="1"/>
</dbReference>
<evidence type="ECO:0000259" key="2">
    <source>
        <dbReference type="PROSITE" id="PS50113"/>
    </source>
</evidence>
<evidence type="ECO:0000313" key="3">
    <source>
        <dbReference type="EMBL" id="KAF1044123.1"/>
    </source>
</evidence>